<dbReference type="Gene3D" id="3.30.2310.20">
    <property type="entry name" value="RelE-like"/>
    <property type="match status" value="1"/>
</dbReference>
<keyword evidence="2" id="KW-1277">Toxin-antitoxin system</keyword>
<dbReference type="Proteomes" id="UP000258016">
    <property type="component" value="Chromosome"/>
</dbReference>
<reference evidence="3 4" key="1">
    <citation type="submission" date="2017-03" db="EMBL/GenBank/DDBJ databases">
        <title>Complete genome sequence of Blastomonas fulva degrading microcsystin LR.</title>
        <authorList>
            <person name="Lee H.-g."/>
            <person name="Jin L."/>
            <person name="oh H.-M."/>
        </authorList>
    </citation>
    <scope>NUCLEOTIDE SEQUENCE [LARGE SCALE GENOMIC DNA]</scope>
    <source>
        <strain evidence="3 4">T2</strain>
    </source>
</reference>
<evidence type="ECO:0000313" key="3">
    <source>
        <dbReference type="EMBL" id="ASR51968.1"/>
    </source>
</evidence>
<dbReference type="InterPro" id="IPR035093">
    <property type="entry name" value="RelE/ParE_toxin_dom_sf"/>
</dbReference>
<dbReference type="InterPro" id="IPR007712">
    <property type="entry name" value="RelE/ParE_toxin"/>
</dbReference>
<dbReference type="InterPro" id="IPR051803">
    <property type="entry name" value="TA_system_RelE-like_toxin"/>
</dbReference>
<dbReference type="PANTHER" id="PTHR33755">
    <property type="entry name" value="TOXIN PARE1-RELATED"/>
    <property type="match status" value="1"/>
</dbReference>
<dbReference type="Pfam" id="PF05016">
    <property type="entry name" value="ParE_toxin"/>
    <property type="match status" value="1"/>
</dbReference>
<gene>
    <name evidence="3" type="ORF">B5J99_11280</name>
</gene>
<sequence length="94" mass="10858">MQVKWSLPAQADFLKFYESALEQDPTYALNIVEALEAAISRLLEFPRLGSPVGASGHRKWRMKKAPFLMIYAVEDDGLHILRVYHERQDWGLPE</sequence>
<organism evidence="3 4">
    <name type="scientific">Blastomonas fulva</name>
    <dbReference type="NCBI Taxonomy" id="1550728"/>
    <lineage>
        <taxon>Bacteria</taxon>
        <taxon>Pseudomonadati</taxon>
        <taxon>Pseudomonadota</taxon>
        <taxon>Alphaproteobacteria</taxon>
        <taxon>Sphingomonadales</taxon>
        <taxon>Sphingomonadaceae</taxon>
        <taxon>Blastomonas</taxon>
    </lineage>
</organism>
<proteinExistence type="inferred from homology"/>
<dbReference type="EMBL" id="CP020083">
    <property type="protein sequence ID" value="ASR51968.1"/>
    <property type="molecule type" value="Genomic_DNA"/>
</dbReference>
<name>A0ABM6M7X6_9SPHN</name>
<accession>A0ABM6M7X6</accession>
<evidence type="ECO:0008006" key="5">
    <source>
        <dbReference type="Google" id="ProtNLM"/>
    </source>
</evidence>
<dbReference type="GeneID" id="303486153"/>
<protein>
    <recommendedName>
        <fullName evidence="5">Plasmid stabilization protein</fullName>
    </recommendedName>
</protein>
<evidence type="ECO:0000256" key="2">
    <source>
        <dbReference type="ARBA" id="ARBA00022649"/>
    </source>
</evidence>
<dbReference type="RefSeq" id="WP_054136072.1">
    <property type="nucleotide sequence ID" value="NZ_CP020083.1"/>
</dbReference>
<keyword evidence="4" id="KW-1185">Reference proteome</keyword>
<comment type="similarity">
    <text evidence="1">Belongs to the RelE toxin family.</text>
</comment>
<evidence type="ECO:0000313" key="4">
    <source>
        <dbReference type="Proteomes" id="UP000258016"/>
    </source>
</evidence>
<evidence type="ECO:0000256" key="1">
    <source>
        <dbReference type="ARBA" id="ARBA00006226"/>
    </source>
</evidence>